<protein>
    <submittedName>
        <fullName evidence="5">GntR family transcriptional regulator</fullName>
    </submittedName>
</protein>
<evidence type="ECO:0000256" key="3">
    <source>
        <dbReference type="ARBA" id="ARBA00023163"/>
    </source>
</evidence>
<dbReference type="PANTHER" id="PTHR43537">
    <property type="entry name" value="TRANSCRIPTIONAL REGULATOR, GNTR FAMILY"/>
    <property type="match status" value="1"/>
</dbReference>
<dbReference type="Pfam" id="PF00392">
    <property type="entry name" value="GntR"/>
    <property type="match status" value="1"/>
</dbReference>
<dbReference type="GO" id="GO:0003700">
    <property type="term" value="F:DNA-binding transcription factor activity"/>
    <property type="evidence" value="ECO:0007669"/>
    <property type="project" value="InterPro"/>
</dbReference>
<dbReference type="STRING" id="1549748.WH95_00310"/>
<gene>
    <name evidence="5" type="ORF">WH95_00310</name>
</gene>
<dbReference type="SMART" id="SM00345">
    <property type="entry name" value="HTH_GNTR"/>
    <property type="match status" value="1"/>
</dbReference>
<reference evidence="5 6" key="1">
    <citation type="submission" date="2015-03" db="EMBL/GenBank/DDBJ databases">
        <title>Genome sequence of Kiloniella sp. P1-1, isolated from the gut microflora of Pacific white shrimp, Penaeus vannamei.</title>
        <authorList>
            <person name="Shao Z."/>
            <person name="Wang L."/>
            <person name="Li X."/>
        </authorList>
    </citation>
    <scope>NUCLEOTIDE SEQUENCE [LARGE SCALE GENOMIC DNA]</scope>
    <source>
        <strain evidence="5 6">P1-1</strain>
    </source>
</reference>
<dbReference type="InterPro" id="IPR011711">
    <property type="entry name" value="GntR_C"/>
</dbReference>
<sequence>MNDKNNKIEESKNAQPSLGEYVYQEVLQAIRDGQYHPGERIRESEFTKSLNVSRTPVREAFRRLQSEGRLTFEPQRGAIVAELNPQEVAELYALREELEGIAARFAAQHASDMEIANMEYILEKGREAKDPRDLNQINWELHHAIYNAAHNRFLIKAFEAISDSMALLRGVKYLPSDRPNPLYEEHQRIIEEIKNRNPEAAEKAAQQHIKRAFQIHLETSFQNRTAK</sequence>
<comment type="caution">
    <text evidence="5">The sequence shown here is derived from an EMBL/GenBank/DDBJ whole genome shotgun (WGS) entry which is preliminary data.</text>
</comment>
<organism evidence="5 6">
    <name type="scientific">Kiloniella litopenaei</name>
    <dbReference type="NCBI Taxonomy" id="1549748"/>
    <lineage>
        <taxon>Bacteria</taxon>
        <taxon>Pseudomonadati</taxon>
        <taxon>Pseudomonadota</taxon>
        <taxon>Alphaproteobacteria</taxon>
        <taxon>Rhodospirillales</taxon>
        <taxon>Kiloniellaceae</taxon>
        <taxon>Kiloniella</taxon>
    </lineage>
</organism>
<dbReference type="Gene3D" id="1.20.120.530">
    <property type="entry name" value="GntR ligand-binding domain-like"/>
    <property type="match status" value="1"/>
</dbReference>
<dbReference type="InterPro" id="IPR036388">
    <property type="entry name" value="WH-like_DNA-bd_sf"/>
</dbReference>
<evidence type="ECO:0000313" key="5">
    <source>
        <dbReference type="EMBL" id="KKJ78586.1"/>
    </source>
</evidence>
<dbReference type="SMART" id="SM00895">
    <property type="entry name" value="FCD"/>
    <property type="match status" value="1"/>
</dbReference>
<dbReference type="AlphaFoldDB" id="A0A0M2RA92"/>
<keyword evidence="2" id="KW-0238">DNA-binding</keyword>
<accession>A0A0M2RA92</accession>
<dbReference type="PATRIC" id="fig|1549748.8.peg.66"/>
<dbReference type="SUPFAM" id="SSF48008">
    <property type="entry name" value="GntR ligand-binding domain-like"/>
    <property type="match status" value="1"/>
</dbReference>
<dbReference type="CDD" id="cd07377">
    <property type="entry name" value="WHTH_GntR"/>
    <property type="match status" value="1"/>
</dbReference>
<dbReference type="InterPro" id="IPR008920">
    <property type="entry name" value="TF_FadR/GntR_C"/>
</dbReference>
<evidence type="ECO:0000313" key="6">
    <source>
        <dbReference type="Proteomes" id="UP000034491"/>
    </source>
</evidence>
<dbReference type="SUPFAM" id="SSF46785">
    <property type="entry name" value="Winged helix' DNA-binding domain"/>
    <property type="match status" value="1"/>
</dbReference>
<dbReference type="InterPro" id="IPR036390">
    <property type="entry name" value="WH_DNA-bd_sf"/>
</dbReference>
<keyword evidence="1" id="KW-0805">Transcription regulation</keyword>
<dbReference type="RefSeq" id="WP_046501519.1">
    <property type="nucleotide sequence ID" value="NZ_LANI01000001.1"/>
</dbReference>
<dbReference type="GO" id="GO:0003677">
    <property type="term" value="F:DNA binding"/>
    <property type="evidence" value="ECO:0007669"/>
    <property type="project" value="UniProtKB-KW"/>
</dbReference>
<dbReference type="Pfam" id="PF07729">
    <property type="entry name" value="FCD"/>
    <property type="match status" value="1"/>
</dbReference>
<dbReference type="PROSITE" id="PS50949">
    <property type="entry name" value="HTH_GNTR"/>
    <property type="match status" value="1"/>
</dbReference>
<evidence type="ECO:0000259" key="4">
    <source>
        <dbReference type="PROSITE" id="PS50949"/>
    </source>
</evidence>
<evidence type="ECO:0000256" key="1">
    <source>
        <dbReference type="ARBA" id="ARBA00023015"/>
    </source>
</evidence>
<dbReference type="OrthoDB" id="8114900at2"/>
<dbReference type="Gene3D" id="1.10.10.10">
    <property type="entry name" value="Winged helix-like DNA-binding domain superfamily/Winged helix DNA-binding domain"/>
    <property type="match status" value="1"/>
</dbReference>
<keyword evidence="3" id="KW-0804">Transcription</keyword>
<name>A0A0M2RA92_9PROT</name>
<dbReference type="Proteomes" id="UP000034491">
    <property type="component" value="Unassembled WGS sequence"/>
</dbReference>
<dbReference type="EMBL" id="LANI01000001">
    <property type="protein sequence ID" value="KKJ78586.1"/>
    <property type="molecule type" value="Genomic_DNA"/>
</dbReference>
<proteinExistence type="predicted"/>
<keyword evidence="6" id="KW-1185">Reference proteome</keyword>
<dbReference type="InterPro" id="IPR000524">
    <property type="entry name" value="Tscrpt_reg_HTH_GntR"/>
</dbReference>
<evidence type="ECO:0000256" key="2">
    <source>
        <dbReference type="ARBA" id="ARBA00023125"/>
    </source>
</evidence>
<feature type="domain" description="HTH gntR-type" evidence="4">
    <location>
        <begin position="16"/>
        <end position="83"/>
    </location>
</feature>
<dbReference type="PANTHER" id="PTHR43537:SF24">
    <property type="entry name" value="GLUCONATE OPERON TRANSCRIPTIONAL REPRESSOR"/>
    <property type="match status" value="1"/>
</dbReference>